<protein>
    <recommendedName>
        <fullName evidence="4">LamG-like jellyroll fold domain-containing protein</fullName>
    </recommendedName>
</protein>
<proteinExistence type="predicted"/>
<dbReference type="InterPro" id="IPR013783">
    <property type="entry name" value="Ig-like_fold"/>
</dbReference>
<gene>
    <name evidence="5" type="ORF">WJ96_07615</name>
</gene>
<evidence type="ECO:0000313" key="5">
    <source>
        <dbReference type="EMBL" id="KVP98379.1"/>
    </source>
</evidence>
<keyword evidence="6" id="KW-1185">Reference proteome</keyword>
<feature type="domain" description="LamG-like jellyroll fold" evidence="4">
    <location>
        <begin position="291"/>
        <end position="424"/>
    </location>
</feature>
<dbReference type="SUPFAM" id="SSF49899">
    <property type="entry name" value="Concanavalin A-like lectins/glucanases"/>
    <property type="match status" value="1"/>
</dbReference>
<sequence length="437" mass="45257">MAAAIALTMTCGALAADYLVVVPVKGRTAAAPQPAISVTLNPAALPGGLTGEPYDGFDFNTALQVTGDADFKSSGVTWSIVEGALPEGLALSADGRLAGTPTQAGNTTFSVRASYRTKTGQHAYQVVVGTLTVALAAAALPNAPVGANYSYDFAPRVSVTGDPAYDASKMSWSAVGALPAGLALSSSGLLSGKPAQLGDEGASFSLKAAYRTKSGQQTYTLYPSDPLYGNVTLLMHMDGVTGFTDAKGHAFTAVGNPRISTSDSKYGGASAYFDGNAYLKTAYSPSFAFIGDFTVELWAKIAAHGSYGGLIAAAQSTSWTGWQIIFDQTSNKIRFEGGAPNIAMVSANDLPLNTWAHIALVRQGMATNNVRLYINGVLEASTTFTGTLDNGGQPLYIGVERTTGFFVAGYIDDVRITANAARYTGNFTPPGGSHPTR</sequence>
<dbReference type="EMBL" id="LPBJ01000047">
    <property type="protein sequence ID" value="KVP98379.1"/>
    <property type="molecule type" value="Genomic_DNA"/>
</dbReference>
<evidence type="ECO:0000256" key="3">
    <source>
        <dbReference type="SAM" id="SignalP"/>
    </source>
</evidence>
<keyword evidence="1 3" id="KW-0732">Signal</keyword>
<reference evidence="5 6" key="1">
    <citation type="submission" date="2015-11" db="EMBL/GenBank/DDBJ databases">
        <title>Expanding the genomic diversity of Burkholderia species for the development of highly accurate diagnostics.</title>
        <authorList>
            <person name="Sahl J."/>
            <person name="Keim P."/>
            <person name="Wagner D."/>
        </authorList>
    </citation>
    <scope>NUCLEOTIDE SEQUENCE [LARGE SCALE GENOMIC DNA]</scope>
    <source>
        <strain evidence="5 6">MSMB1808WGS</strain>
    </source>
</reference>
<dbReference type="Pfam" id="PF13385">
    <property type="entry name" value="Laminin_G_3"/>
    <property type="match status" value="1"/>
</dbReference>
<dbReference type="Gene3D" id="2.60.120.200">
    <property type="match status" value="1"/>
</dbReference>
<dbReference type="AlphaFoldDB" id="A0AAW3MUE0"/>
<dbReference type="Gene3D" id="2.60.40.10">
    <property type="entry name" value="Immunoglobulins"/>
    <property type="match status" value="2"/>
</dbReference>
<dbReference type="InterPro" id="IPR006558">
    <property type="entry name" value="LamG-like"/>
</dbReference>
<evidence type="ECO:0000259" key="4">
    <source>
        <dbReference type="SMART" id="SM00560"/>
    </source>
</evidence>
<dbReference type="SMART" id="SM00560">
    <property type="entry name" value="LamGL"/>
    <property type="match status" value="1"/>
</dbReference>
<dbReference type="InterPro" id="IPR013320">
    <property type="entry name" value="ConA-like_dom_sf"/>
</dbReference>
<feature type="chain" id="PRO_5043442017" description="LamG-like jellyroll fold domain-containing protein" evidence="3">
    <location>
        <begin position="16"/>
        <end position="437"/>
    </location>
</feature>
<name>A0AAW3MUE0_9BURK</name>
<keyword evidence="2" id="KW-1015">Disulfide bond</keyword>
<dbReference type="Proteomes" id="UP000056453">
    <property type="component" value="Unassembled WGS sequence"/>
</dbReference>
<feature type="signal peptide" evidence="3">
    <location>
        <begin position="1"/>
        <end position="15"/>
    </location>
</feature>
<comment type="caution">
    <text evidence="5">The sequence shown here is derived from an EMBL/GenBank/DDBJ whole genome shotgun (WGS) entry which is preliminary data.</text>
</comment>
<evidence type="ECO:0000313" key="6">
    <source>
        <dbReference type="Proteomes" id="UP000056453"/>
    </source>
</evidence>
<dbReference type="Pfam" id="PF05345">
    <property type="entry name" value="He_PIG"/>
    <property type="match status" value="2"/>
</dbReference>
<evidence type="ECO:0000256" key="1">
    <source>
        <dbReference type="ARBA" id="ARBA00022729"/>
    </source>
</evidence>
<accession>A0AAW3MUE0</accession>
<organism evidence="5 6">
    <name type="scientific">Burkholderia ubonensis</name>
    <dbReference type="NCBI Taxonomy" id="101571"/>
    <lineage>
        <taxon>Bacteria</taxon>
        <taxon>Pseudomonadati</taxon>
        <taxon>Pseudomonadota</taxon>
        <taxon>Betaproteobacteria</taxon>
        <taxon>Burkholderiales</taxon>
        <taxon>Burkholderiaceae</taxon>
        <taxon>Burkholderia</taxon>
        <taxon>Burkholderia cepacia complex</taxon>
    </lineage>
</organism>
<evidence type="ECO:0000256" key="2">
    <source>
        <dbReference type="ARBA" id="ARBA00023157"/>
    </source>
</evidence>